<evidence type="ECO:0000256" key="7">
    <source>
        <dbReference type="ARBA" id="ARBA00023004"/>
    </source>
</evidence>
<name>A0AAW3ZY49_9BACT</name>
<evidence type="ECO:0000256" key="4">
    <source>
        <dbReference type="ARBA" id="ARBA00022617"/>
    </source>
</evidence>
<keyword evidence="4" id="KW-0349">Heme</keyword>
<sequence length="140" mass="15641">MRKILFILSILIISLSAADVNASLSEMLRNSKGEITTDFSPKIFPIQGIHKKLNLACIDCHKDEKQKDYSSAMNNSCLSCHGSYSKLGETTGHLGHNDNIHANPHYESLDCDTCHKSHQPSVNMCLRCHTQDSMKKLIVK</sequence>
<feature type="chain" id="PRO_5044718311" evidence="8">
    <location>
        <begin position="19"/>
        <end position="140"/>
    </location>
</feature>
<accession>A0AAW3ZY49</accession>
<keyword evidence="7" id="KW-0408">Iron</keyword>
<reference evidence="11 12" key="1">
    <citation type="submission" date="2015-08" db="EMBL/GenBank/DDBJ databases">
        <title>Comparative genomics of the Campylobacter concisus group.</title>
        <authorList>
            <person name="Yee E."/>
            <person name="Chapman M.H."/>
            <person name="Huynh S."/>
            <person name="Bono J.L."/>
            <person name="On S.L."/>
            <person name="St Leger J."/>
            <person name="Foster G."/>
            <person name="Parker C.T."/>
            <person name="Miller W.G."/>
        </authorList>
    </citation>
    <scope>NUCLEOTIDE SEQUENCE [LARGE SCALE GENOMIC DNA]</scope>
    <source>
        <strain evidence="11 12">RM9337</strain>
    </source>
</reference>
<dbReference type="Gene3D" id="1.10.1130.10">
    <property type="entry name" value="Flavocytochrome C3, Chain A"/>
    <property type="match status" value="1"/>
</dbReference>
<gene>
    <name evidence="10" type="ORF">CCAL12919_08595</name>
    <name evidence="11" type="ORF">CCAL9337_07115</name>
</gene>
<evidence type="ECO:0000256" key="1">
    <source>
        <dbReference type="ARBA" id="ARBA00001926"/>
    </source>
</evidence>
<comment type="caution">
    <text evidence="11">The sequence shown here is derived from an EMBL/GenBank/DDBJ whole genome shotgun (WGS) entry which is preliminary data.</text>
</comment>
<evidence type="ECO:0000313" key="12">
    <source>
        <dbReference type="Proteomes" id="UP000650616"/>
    </source>
</evidence>
<comment type="subcellular location">
    <subcellularLocation>
        <location evidence="2">Cell envelope</location>
    </subcellularLocation>
</comment>
<evidence type="ECO:0000256" key="3">
    <source>
        <dbReference type="ARBA" id="ARBA00022448"/>
    </source>
</evidence>
<evidence type="ECO:0000313" key="11">
    <source>
        <dbReference type="EMBL" id="MBE3608493.1"/>
    </source>
</evidence>
<protein>
    <submittedName>
        <fullName evidence="11">Cytochrome c3 family protein</fullName>
    </submittedName>
</protein>
<dbReference type="Proteomes" id="UP001318760">
    <property type="component" value="Unassembled WGS sequence"/>
</dbReference>
<keyword evidence="8" id="KW-0732">Signal</keyword>
<dbReference type="Pfam" id="PF14537">
    <property type="entry name" value="Cytochrom_c3_2"/>
    <property type="match status" value="1"/>
</dbReference>
<organism evidence="11 12">
    <name type="scientific">Campylobacter californiensis</name>
    <dbReference type="NCBI Taxonomy" id="1032243"/>
    <lineage>
        <taxon>Bacteria</taxon>
        <taxon>Pseudomonadati</taxon>
        <taxon>Campylobacterota</taxon>
        <taxon>Epsilonproteobacteria</taxon>
        <taxon>Campylobacterales</taxon>
        <taxon>Campylobacteraceae</taxon>
        <taxon>Campylobacter</taxon>
    </lineage>
</organism>
<dbReference type="AlphaFoldDB" id="A0AAW3ZY49"/>
<dbReference type="SUPFAM" id="SSF48695">
    <property type="entry name" value="Multiheme cytochromes"/>
    <property type="match status" value="1"/>
</dbReference>
<dbReference type="GO" id="GO:0030313">
    <property type="term" value="C:cell envelope"/>
    <property type="evidence" value="ECO:0007669"/>
    <property type="project" value="UniProtKB-SubCell"/>
</dbReference>
<dbReference type="InterPro" id="IPR036280">
    <property type="entry name" value="Multihaem_cyt_sf"/>
</dbReference>
<reference evidence="10 13" key="2">
    <citation type="submission" date="2020-10" db="EMBL/GenBank/DDBJ databases">
        <title>Campylobacter californiensis sp. nov. isolated from cattle and feral swine in California.</title>
        <authorList>
            <person name="Miller W.G."/>
        </authorList>
    </citation>
    <scope>NUCLEOTIDE SEQUENCE [LARGE SCALE GENOMIC DNA]</scope>
    <source>
        <strain evidence="10 13">RM12919</strain>
    </source>
</reference>
<dbReference type="EMBL" id="JADBHS010000020">
    <property type="protein sequence ID" value="MBE2987171.1"/>
    <property type="molecule type" value="Genomic_DNA"/>
</dbReference>
<evidence type="ECO:0000256" key="6">
    <source>
        <dbReference type="ARBA" id="ARBA00022982"/>
    </source>
</evidence>
<evidence type="ECO:0000256" key="2">
    <source>
        <dbReference type="ARBA" id="ARBA00004196"/>
    </source>
</evidence>
<keyword evidence="5" id="KW-0479">Metal-binding</keyword>
<dbReference type="EMBL" id="LIWG01000008">
    <property type="protein sequence ID" value="MBE3608493.1"/>
    <property type="molecule type" value="Genomic_DNA"/>
</dbReference>
<evidence type="ECO:0000259" key="9">
    <source>
        <dbReference type="Pfam" id="PF14537"/>
    </source>
</evidence>
<evidence type="ECO:0000313" key="10">
    <source>
        <dbReference type="EMBL" id="MBE2987171.1"/>
    </source>
</evidence>
<evidence type="ECO:0000313" key="13">
    <source>
        <dbReference type="Proteomes" id="UP001318760"/>
    </source>
</evidence>
<proteinExistence type="predicted"/>
<feature type="domain" description="Tetrahaem cytochrome" evidence="9">
    <location>
        <begin position="49"/>
        <end position="130"/>
    </location>
</feature>
<dbReference type="InterPro" id="IPR012286">
    <property type="entry name" value="Tetrahaem_cytochrome"/>
</dbReference>
<feature type="signal peptide" evidence="8">
    <location>
        <begin position="1"/>
        <end position="18"/>
    </location>
</feature>
<evidence type="ECO:0000256" key="8">
    <source>
        <dbReference type="SAM" id="SignalP"/>
    </source>
</evidence>
<dbReference type="RefSeq" id="WP_170016707.1">
    <property type="nucleotide sequence ID" value="NZ_CP012545.1"/>
</dbReference>
<comment type="cofactor">
    <cofactor evidence="1">
        <name>heme c</name>
        <dbReference type="ChEBI" id="CHEBI:61717"/>
    </cofactor>
</comment>
<dbReference type="GO" id="GO:0046872">
    <property type="term" value="F:metal ion binding"/>
    <property type="evidence" value="ECO:0007669"/>
    <property type="project" value="UniProtKB-KW"/>
</dbReference>
<evidence type="ECO:0000256" key="5">
    <source>
        <dbReference type="ARBA" id="ARBA00022723"/>
    </source>
</evidence>
<keyword evidence="6" id="KW-0249">Electron transport</keyword>
<keyword evidence="12" id="KW-1185">Reference proteome</keyword>
<dbReference type="Proteomes" id="UP000650616">
    <property type="component" value="Unassembled WGS sequence"/>
</dbReference>
<keyword evidence="3" id="KW-0813">Transport</keyword>